<proteinExistence type="inferred from homology"/>
<dbReference type="Gene3D" id="3.50.50.60">
    <property type="entry name" value="FAD/NAD(P)-binding domain"/>
    <property type="match status" value="1"/>
</dbReference>
<dbReference type="Gene3D" id="3.30.1360.120">
    <property type="entry name" value="Probable tRNA modification gtpase trme, domain 1"/>
    <property type="match status" value="1"/>
</dbReference>
<feature type="domain" description="FAD dependent oxidoreductase" evidence="2">
    <location>
        <begin position="10"/>
        <end position="368"/>
    </location>
</feature>
<dbReference type="GO" id="GO:0005739">
    <property type="term" value="C:mitochondrion"/>
    <property type="evidence" value="ECO:0007669"/>
    <property type="project" value="TreeGrafter"/>
</dbReference>
<evidence type="ECO:0000259" key="2">
    <source>
        <dbReference type="Pfam" id="PF01266"/>
    </source>
</evidence>
<evidence type="ECO:0000259" key="3">
    <source>
        <dbReference type="Pfam" id="PF01571"/>
    </source>
</evidence>
<gene>
    <name evidence="6" type="ORF">METZ01_LOCUS47657</name>
</gene>
<dbReference type="InterPro" id="IPR028896">
    <property type="entry name" value="GcvT/YgfZ/DmdA"/>
</dbReference>
<feature type="domain" description="GCVT N-terminal" evidence="3">
    <location>
        <begin position="429"/>
        <end position="703"/>
    </location>
</feature>
<evidence type="ECO:0000259" key="5">
    <source>
        <dbReference type="Pfam" id="PF16350"/>
    </source>
</evidence>
<dbReference type="PANTHER" id="PTHR43757">
    <property type="entry name" value="AMINOMETHYLTRANSFERASE"/>
    <property type="match status" value="1"/>
</dbReference>
<dbReference type="Pfam" id="PF16350">
    <property type="entry name" value="FAO_M"/>
    <property type="match status" value="1"/>
</dbReference>
<dbReference type="Gene3D" id="2.40.30.110">
    <property type="entry name" value="Aminomethyltransferase beta-barrel domains"/>
    <property type="match status" value="1"/>
</dbReference>
<dbReference type="InterPro" id="IPR029043">
    <property type="entry name" value="GcvT/YgfZ_C"/>
</dbReference>
<comment type="similarity">
    <text evidence="1">Belongs to the GcvT family.</text>
</comment>
<protein>
    <recommendedName>
        <fullName evidence="7">FAD dependent oxidoreductase domain-containing protein</fullName>
    </recommendedName>
</protein>
<dbReference type="InterPro" id="IPR032503">
    <property type="entry name" value="FAO_M"/>
</dbReference>
<dbReference type="InterPro" id="IPR036188">
    <property type="entry name" value="FAD/NAD-bd_sf"/>
</dbReference>
<dbReference type="PANTHER" id="PTHR43757:SF2">
    <property type="entry name" value="AMINOMETHYLTRANSFERASE, MITOCHONDRIAL"/>
    <property type="match status" value="1"/>
</dbReference>
<dbReference type="EMBL" id="UINC01002268">
    <property type="protein sequence ID" value="SUZ94803.1"/>
    <property type="molecule type" value="Genomic_DNA"/>
</dbReference>
<evidence type="ECO:0000259" key="4">
    <source>
        <dbReference type="Pfam" id="PF08669"/>
    </source>
</evidence>
<accession>A0A381S0W4</accession>
<dbReference type="SUPFAM" id="SSF101790">
    <property type="entry name" value="Aminomethyltransferase beta-barrel domain"/>
    <property type="match status" value="1"/>
</dbReference>
<sequence length="816" mass="91783">MSNSFPSAAKVVVIGGGVAGCSVAYHLAKFGWKDTILLERDQLTSGTTWHAAGLIGQLGSSATITKFRKYSLDLYKKLEKETELSTGLKQNGAITVATTSDRLEELKRQATTAQLFDVEANMLNPSEIKKLYPIISTNDIIGGVHIPLDGQADPVGVTNVLSKAARQNGATIVEHCPVKKILTRNNKIVGVETEKGNIECEYIVLTAGMWSRQIAADVNASVPLYPVEHFYILTEPVKNLDKALPVLRDYNHCLYIKEDAGKFLVGIFEPNAKPAFTKANKVPNDFSFSELPEDFDHFEPYLMDAIKRIPDLETAGIRKFFNGPESFTPDTNYLLGETPEVRNFFVCCGFNSIGIVSAGGAGKATAEWMINGGASEDLFSLDISRFEKFHSETDFIVERAAESLGNQYAMHWPYKQLKTSRNRKIFPYHDYLKEKGACFGQVAGFESPMWFAIDGDKPEFEYSFGYQNWYKSAKHETLSTRKDVGFFELTPFAKFQIEGKTTYSSLQYLCANNIKKEPGSITYTQMLNINGGIETDLSVSCISENIFRVVTGSAVREHDKKHILKYLDGNLKFNDITDDYACFGLFGPKSRALLTDIVGNEFENEIFPFGKGRLLKINNVDIWFQRLSFVGELGWELYIPIKESKKIYEIIHEAGKNHNLVHSGRLAMDIMRMEKGYLHWGHDITPEENPFEAGLGFAVKLNKEQDFIGKKALKKIDQSQLTKKLCMFTLEKSEPGKPLLLHEEPIYLDGTIVGITTSGNYSFNFNKNMSFGYINNYHLLNDLKNKTFEIEVAKKKYKANLEFQALHDPKNIMIKA</sequence>
<dbReference type="InterPro" id="IPR006222">
    <property type="entry name" value="GCVT_N"/>
</dbReference>
<dbReference type="SUPFAM" id="SSF103025">
    <property type="entry name" value="Folate-binding domain"/>
    <property type="match status" value="1"/>
</dbReference>
<dbReference type="Pfam" id="PF01571">
    <property type="entry name" value="GCV_T"/>
    <property type="match status" value="1"/>
</dbReference>
<dbReference type="InterPro" id="IPR013977">
    <property type="entry name" value="GcvT_C"/>
</dbReference>
<dbReference type="Gene3D" id="3.30.9.10">
    <property type="entry name" value="D-Amino Acid Oxidase, subunit A, domain 2"/>
    <property type="match status" value="1"/>
</dbReference>
<evidence type="ECO:0008006" key="7">
    <source>
        <dbReference type="Google" id="ProtNLM"/>
    </source>
</evidence>
<name>A0A381S0W4_9ZZZZ</name>
<evidence type="ECO:0000256" key="1">
    <source>
        <dbReference type="ARBA" id="ARBA00008609"/>
    </source>
</evidence>
<dbReference type="SUPFAM" id="SSF54373">
    <property type="entry name" value="FAD-linked reductases, C-terminal domain"/>
    <property type="match status" value="1"/>
</dbReference>
<reference evidence="6" key="1">
    <citation type="submission" date="2018-05" db="EMBL/GenBank/DDBJ databases">
        <authorList>
            <person name="Lanie J.A."/>
            <person name="Ng W.-L."/>
            <person name="Kazmierczak K.M."/>
            <person name="Andrzejewski T.M."/>
            <person name="Davidsen T.M."/>
            <person name="Wayne K.J."/>
            <person name="Tettelin H."/>
            <person name="Glass J.I."/>
            <person name="Rusch D."/>
            <person name="Podicherti R."/>
            <person name="Tsui H.-C.T."/>
            <person name="Winkler M.E."/>
        </authorList>
    </citation>
    <scope>NUCLEOTIDE SEQUENCE</scope>
</reference>
<dbReference type="InterPro" id="IPR006076">
    <property type="entry name" value="FAD-dep_OxRdtase"/>
</dbReference>
<evidence type="ECO:0000313" key="6">
    <source>
        <dbReference type="EMBL" id="SUZ94803.1"/>
    </source>
</evidence>
<dbReference type="InterPro" id="IPR027266">
    <property type="entry name" value="TrmE/GcvT-like"/>
</dbReference>
<organism evidence="6">
    <name type="scientific">marine metagenome</name>
    <dbReference type="NCBI Taxonomy" id="408172"/>
    <lineage>
        <taxon>unclassified sequences</taxon>
        <taxon>metagenomes</taxon>
        <taxon>ecological metagenomes</taxon>
    </lineage>
</organism>
<feature type="domain" description="FAD dependent oxidoreductase central" evidence="5">
    <location>
        <begin position="371"/>
        <end position="424"/>
    </location>
</feature>
<dbReference type="Gene3D" id="3.30.70.1400">
    <property type="entry name" value="Aminomethyltransferase beta-barrel domains"/>
    <property type="match status" value="1"/>
</dbReference>
<dbReference type="Pfam" id="PF01266">
    <property type="entry name" value="DAO"/>
    <property type="match status" value="1"/>
</dbReference>
<dbReference type="SUPFAM" id="SSF51905">
    <property type="entry name" value="FAD/NAD(P)-binding domain"/>
    <property type="match status" value="1"/>
</dbReference>
<feature type="domain" description="Aminomethyltransferase C-terminal" evidence="4">
    <location>
        <begin position="723"/>
        <end position="801"/>
    </location>
</feature>
<dbReference type="AlphaFoldDB" id="A0A381S0W4"/>
<dbReference type="Pfam" id="PF08669">
    <property type="entry name" value="GCV_T_C"/>
    <property type="match status" value="1"/>
</dbReference>